<dbReference type="NCBIfam" id="TIGR00119">
    <property type="entry name" value="acolac_sm"/>
    <property type="match status" value="1"/>
</dbReference>
<dbReference type="InterPro" id="IPR027271">
    <property type="entry name" value="Acetolactate_synth/TF_NikR_C"/>
</dbReference>
<evidence type="ECO:0000256" key="1">
    <source>
        <dbReference type="ARBA" id="ARBA00004974"/>
    </source>
</evidence>
<dbReference type="AlphaFoldDB" id="A0A1M6GB10"/>
<dbReference type="InterPro" id="IPR004789">
    <property type="entry name" value="Acetalactate_synth_ssu"/>
</dbReference>
<evidence type="ECO:0000256" key="3">
    <source>
        <dbReference type="ARBA" id="ARBA00006341"/>
    </source>
</evidence>
<dbReference type="InterPro" id="IPR002912">
    <property type="entry name" value="ACT_dom"/>
</dbReference>
<dbReference type="Pfam" id="PF10369">
    <property type="entry name" value="ALS_ss_C"/>
    <property type="match status" value="1"/>
</dbReference>
<dbReference type="UniPathway" id="UPA00049">
    <property type="reaction ID" value="UER00059"/>
</dbReference>
<name>A0A1M6GB10_9FLAO</name>
<dbReference type="STRING" id="570521.SAMN04488508_105170"/>
<dbReference type="RefSeq" id="WP_073316375.1">
    <property type="nucleotide sequence ID" value="NZ_FQYP01000005.1"/>
</dbReference>
<evidence type="ECO:0000256" key="4">
    <source>
        <dbReference type="ARBA" id="ARBA00011744"/>
    </source>
</evidence>
<dbReference type="GO" id="GO:0003984">
    <property type="term" value="F:acetolactate synthase activity"/>
    <property type="evidence" value="ECO:0007669"/>
    <property type="project" value="UniProtKB-UniRule"/>
</dbReference>
<sequence>MEKENFTISVYTENNIGLLNRISAIFLKRHINLDSMTASQSEIKDVFRFTIAVKVTEEQVKKIVGQIEKQIEVIKAFYHKEEQIIYQETALFKVSSKLLFEERSIQNVIKNSNANIVTVTPEFFVIEKTGRRREVEALYRKLEPYGLMQFTRSGRIAVTKEKMHISSILESFATEEAVSV</sequence>
<evidence type="ECO:0000313" key="11">
    <source>
        <dbReference type="Proteomes" id="UP000184432"/>
    </source>
</evidence>
<keyword evidence="11" id="KW-1185">Reference proteome</keyword>
<comment type="pathway">
    <text evidence="2 8">Amino-acid biosynthesis; L-valine biosynthesis; L-valine from pyruvate: step 1/4.</text>
</comment>
<dbReference type="PANTHER" id="PTHR30239:SF0">
    <property type="entry name" value="ACETOLACTATE SYNTHASE SMALL SUBUNIT 1, CHLOROPLASTIC"/>
    <property type="match status" value="1"/>
</dbReference>
<accession>A0A1M6GB10</accession>
<dbReference type="InterPro" id="IPR019455">
    <property type="entry name" value="Acetolactate_synth_ssu_C"/>
</dbReference>
<protein>
    <recommendedName>
        <fullName evidence="8">Acetolactate synthase small subunit</fullName>
        <shortName evidence="8">AHAS</shortName>
        <shortName evidence="8">ALS</shortName>
        <ecNumber evidence="8">2.2.1.6</ecNumber>
    </recommendedName>
    <alternativeName>
        <fullName evidence="8">Acetohydroxy-acid synthase small subunit</fullName>
    </alternativeName>
</protein>
<evidence type="ECO:0000259" key="9">
    <source>
        <dbReference type="PROSITE" id="PS51671"/>
    </source>
</evidence>
<dbReference type="GO" id="GO:0009099">
    <property type="term" value="P:L-valine biosynthetic process"/>
    <property type="evidence" value="ECO:0007669"/>
    <property type="project" value="UniProtKB-UniRule"/>
</dbReference>
<reference evidence="11" key="1">
    <citation type="submission" date="2016-11" db="EMBL/GenBank/DDBJ databases">
        <authorList>
            <person name="Varghese N."/>
            <person name="Submissions S."/>
        </authorList>
    </citation>
    <scope>NUCLEOTIDE SEQUENCE [LARGE SCALE GENOMIC DNA]</scope>
    <source>
        <strain evidence="11">DSM 22623</strain>
    </source>
</reference>
<keyword evidence="5 8" id="KW-0028">Amino-acid biosynthesis</keyword>
<dbReference type="Proteomes" id="UP000184432">
    <property type="component" value="Unassembled WGS sequence"/>
</dbReference>
<dbReference type="EMBL" id="FQYP01000005">
    <property type="protein sequence ID" value="SHJ07047.1"/>
    <property type="molecule type" value="Genomic_DNA"/>
</dbReference>
<dbReference type="GO" id="GO:0009097">
    <property type="term" value="P:isoleucine biosynthetic process"/>
    <property type="evidence" value="ECO:0007669"/>
    <property type="project" value="UniProtKB-UniRule"/>
</dbReference>
<gene>
    <name evidence="10" type="ORF">SAMN04488508_105170</name>
</gene>
<dbReference type="InterPro" id="IPR045865">
    <property type="entry name" value="ACT-like_dom_sf"/>
</dbReference>
<keyword evidence="8" id="KW-0808">Transferase</keyword>
<dbReference type="Gene3D" id="3.30.70.260">
    <property type="match status" value="1"/>
</dbReference>
<dbReference type="GO" id="GO:0005829">
    <property type="term" value="C:cytosol"/>
    <property type="evidence" value="ECO:0007669"/>
    <property type="project" value="TreeGrafter"/>
</dbReference>
<dbReference type="Gene3D" id="3.30.70.1150">
    <property type="entry name" value="ACT-like. Chain A, domain 2"/>
    <property type="match status" value="1"/>
</dbReference>
<evidence type="ECO:0000256" key="6">
    <source>
        <dbReference type="ARBA" id="ARBA00023304"/>
    </source>
</evidence>
<evidence type="ECO:0000256" key="2">
    <source>
        <dbReference type="ARBA" id="ARBA00005025"/>
    </source>
</evidence>
<comment type="subunit">
    <text evidence="4 8">Dimer of large and small chains.</text>
</comment>
<proteinExistence type="inferred from homology"/>
<feature type="domain" description="ACT" evidence="9">
    <location>
        <begin position="7"/>
        <end position="87"/>
    </location>
</feature>
<evidence type="ECO:0000256" key="5">
    <source>
        <dbReference type="ARBA" id="ARBA00022605"/>
    </source>
</evidence>
<dbReference type="EC" id="2.2.1.6" evidence="8"/>
<dbReference type="PROSITE" id="PS51671">
    <property type="entry name" value="ACT"/>
    <property type="match status" value="1"/>
</dbReference>
<dbReference type="GO" id="GO:1990610">
    <property type="term" value="F:acetolactate synthase regulator activity"/>
    <property type="evidence" value="ECO:0007669"/>
    <property type="project" value="UniProtKB-UniRule"/>
</dbReference>
<comment type="catalytic activity">
    <reaction evidence="7 8">
        <text>2 pyruvate + H(+) = (2S)-2-acetolactate + CO2</text>
        <dbReference type="Rhea" id="RHEA:25249"/>
        <dbReference type="ChEBI" id="CHEBI:15361"/>
        <dbReference type="ChEBI" id="CHEBI:15378"/>
        <dbReference type="ChEBI" id="CHEBI:16526"/>
        <dbReference type="ChEBI" id="CHEBI:58476"/>
        <dbReference type="EC" id="2.2.1.6"/>
    </reaction>
</comment>
<evidence type="ECO:0000313" key="10">
    <source>
        <dbReference type="EMBL" id="SHJ07047.1"/>
    </source>
</evidence>
<comment type="similarity">
    <text evidence="3 8">Belongs to the acetolactate synthase small subunit family.</text>
</comment>
<dbReference type="PANTHER" id="PTHR30239">
    <property type="entry name" value="ACETOLACTATE SYNTHASE SMALL SUBUNIT"/>
    <property type="match status" value="1"/>
</dbReference>
<dbReference type="CDD" id="cd04878">
    <property type="entry name" value="ACT_AHAS"/>
    <property type="match status" value="1"/>
</dbReference>
<dbReference type="Pfam" id="PF22629">
    <property type="entry name" value="ACT_AHAS_ss"/>
    <property type="match status" value="1"/>
</dbReference>
<evidence type="ECO:0000256" key="8">
    <source>
        <dbReference type="RuleBase" id="RU368092"/>
    </source>
</evidence>
<comment type="function">
    <text evidence="8">Catalyzes the conversion of 2 pyruvate molecules into acetolactate in the first common step of the biosynthetic pathway of the branched-amino acids such as leucine, isoleucine, and valine.</text>
</comment>
<dbReference type="InterPro" id="IPR054480">
    <property type="entry name" value="AHAS_small-like_ACT"/>
</dbReference>
<dbReference type="SUPFAM" id="SSF55021">
    <property type="entry name" value="ACT-like"/>
    <property type="match status" value="2"/>
</dbReference>
<comment type="pathway">
    <text evidence="1 8">Amino-acid biosynthesis; L-isoleucine biosynthesis; L-isoleucine from 2-oxobutanoate: step 1/4.</text>
</comment>
<dbReference type="InterPro" id="IPR039557">
    <property type="entry name" value="AHAS_ACT"/>
</dbReference>
<dbReference type="UniPathway" id="UPA00047">
    <property type="reaction ID" value="UER00055"/>
</dbReference>
<keyword evidence="6 8" id="KW-0100">Branched-chain amino acid biosynthesis</keyword>
<evidence type="ECO:0000256" key="7">
    <source>
        <dbReference type="ARBA" id="ARBA00048670"/>
    </source>
</evidence>
<organism evidence="10 11">
    <name type="scientific">Aquimarina spongiae</name>
    <dbReference type="NCBI Taxonomy" id="570521"/>
    <lineage>
        <taxon>Bacteria</taxon>
        <taxon>Pseudomonadati</taxon>
        <taxon>Bacteroidota</taxon>
        <taxon>Flavobacteriia</taxon>
        <taxon>Flavobacteriales</taxon>
        <taxon>Flavobacteriaceae</taxon>
        <taxon>Aquimarina</taxon>
    </lineage>
</organism>
<dbReference type="OrthoDB" id="1523722at2"/>